<dbReference type="GO" id="GO:0008745">
    <property type="term" value="F:N-acetylmuramoyl-L-alanine amidase activity"/>
    <property type="evidence" value="ECO:0007669"/>
    <property type="project" value="InterPro"/>
</dbReference>
<dbReference type="Proteomes" id="UP000421408">
    <property type="component" value="Unassembled WGS sequence"/>
</dbReference>
<organism evidence="4 5">
    <name type="scientific">Segatella copri</name>
    <dbReference type="NCBI Taxonomy" id="165179"/>
    <lineage>
        <taxon>Bacteria</taxon>
        <taxon>Pseudomonadati</taxon>
        <taxon>Bacteroidota</taxon>
        <taxon>Bacteroidia</taxon>
        <taxon>Bacteroidales</taxon>
        <taxon>Prevotellaceae</taxon>
        <taxon>Segatella</taxon>
    </lineage>
</organism>
<dbReference type="Pfam" id="PF01510">
    <property type="entry name" value="Amidase_2"/>
    <property type="match status" value="1"/>
</dbReference>
<dbReference type="InterPro" id="IPR015510">
    <property type="entry name" value="PGRP"/>
</dbReference>
<dbReference type="SMART" id="SM00644">
    <property type="entry name" value="Ami_2"/>
    <property type="match status" value="1"/>
</dbReference>
<gene>
    <name evidence="4" type="ORF">F7D74_06105</name>
</gene>
<dbReference type="PANTHER" id="PTHR11022:SF41">
    <property type="entry name" value="PEPTIDOGLYCAN-RECOGNITION PROTEIN LC-RELATED"/>
    <property type="match status" value="1"/>
</dbReference>
<dbReference type="PANTHER" id="PTHR11022">
    <property type="entry name" value="PEPTIDOGLYCAN RECOGNITION PROTEIN"/>
    <property type="match status" value="1"/>
</dbReference>
<comment type="caution">
    <text evidence="4">The sequence shown here is derived from an EMBL/GenBank/DDBJ whole genome shotgun (WGS) entry which is preliminary data.</text>
</comment>
<name>A0AA90UWE6_9BACT</name>
<dbReference type="SUPFAM" id="SSF55846">
    <property type="entry name" value="N-acetylmuramoyl-L-alanine amidase-like"/>
    <property type="match status" value="1"/>
</dbReference>
<evidence type="ECO:0000259" key="3">
    <source>
        <dbReference type="SMART" id="SM00701"/>
    </source>
</evidence>
<reference evidence="5" key="1">
    <citation type="submission" date="2019-09" db="EMBL/GenBank/DDBJ databases">
        <title>Distinct polysaccharide growth profiles of human intestinal Prevotella copri isolates.</title>
        <authorList>
            <person name="Fehlner-Peach H."/>
            <person name="Magnabosco C."/>
            <person name="Raghavan V."/>
            <person name="Scher J.U."/>
            <person name="Tett A."/>
            <person name="Cox L.M."/>
            <person name="Gottsegen C."/>
            <person name="Watters A."/>
            <person name="Wiltshire- Gordon J.D."/>
            <person name="Segata N."/>
            <person name="Bonneau R."/>
            <person name="Littman D.R."/>
        </authorList>
    </citation>
    <scope>NUCLEOTIDE SEQUENCE [LARGE SCALE GENOMIC DNA]</scope>
    <source>
        <strain evidence="5">iAA108</strain>
    </source>
</reference>
<dbReference type="GO" id="GO:0008270">
    <property type="term" value="F:zinc ion binding"/>
    <property type="evidence" value="ECO:0007669"/>
    <property type="project" value="InterPro"/>
</dbReference>
<dbReference type="AlphaFoldDB" id="A0AA90UWE6"/>
<accession>A0AA90UWE6</accession>
<feature type="domain" description="Peptidoglycan recognition protein family" evidence="3">
    <location>
        <begin position="1"/>
        <end position="122"/>
    </location>
</feature>
<dbReference type="RefSeq" id="WP_153118674.1">
    <property type="nucleotide sequence ID" value="NZ_VZCC01000033.1"/>
</dbReference>
<dbReference type="Gene3D" id="3.40.80.10">
    <property type="entry name" value="Peptidoglycan recognition protein-like"/>
    <property type="match status" value="1"/>
</dbReference>
<dbReference type="InterPro" id="IPR002502">
    <property type="entry name" value="Amidase_domain"/>
</dbReference>
<evidence type="ECO:0000313" key="5">
    <source>
        <dbReference type="Proteomes" id="UP000421408"/>
    </source>
</evidence>
<evidence type="ECO:0000256" key="1">
    <source>
        <dbReference type="ARBA" id="ARBA00007553"/>
    </source>
</evidence>
<feature type="domain" description="N-acetylmuramoyl-L-alanine amidase" evidence="2">
    <location>
        <begin position="1"/>
        <end position="130"/>
    </location>
</feature>
<evidence type="ECO:0000313" key="4">
    <source>
        <dbReference type="EMBL" id="MQN83561.1"/>
    </source>
</evidence>
<sequence length="144" mass="16465">MKNQRKIDLIVVHCSATRINQDFPVEALEACHKARGFHSIGYHYYITKDGVVYPCRPETEVGAHARHYNAHSIGICYEGGLDEKGKPADTRTPAQKAALEDLLYSLVLDYPDAEIIGHRDLPWVRKSCPCFDVREWLKEIDFHL</sequence>
<comment type="similarity">
    <text evidence="1">Belongs to the N-acetylmuramoyl-L-alanine amidase 2 family.</text>
</comment>
<dbReference type="EMBL" id="VZCC01000033">
    <property type="protein sequence ID" value="MQN83561.1"/>
    <property type="molecule type" value="Genomic_DNA"/>
</dbReference>
<proteinExistence type="inferred from homology"/>
<dbReference type="CDD" id="cd06583">
    <property type="entry name" value="PGRP"/>
    <property type="match status" value="1"/>
</dbReference>
<dbReference type="InterPro" id="IPR036505">
    <property type="entry name" value="Amidase/PGRP_sf"/>
</dbReference>
<dbReference type="SMART" id="SM00701">
    <property type="entry name" value="PGRP"/>
    <property type="match status" value="1"/>
</dbReference>
<dbReference type="InterPro" id="IPR006619">
    <property type="entry name" value="PGRP_domain_met/bac"/>
</dbReference>
<protein>
    <submittedName>
        <fullName evidence="4">N-acetylmuramoyl-L-alanine amidase</fullName>
    </submittedName>
</protein>
<evidence type="ECO:0000259" key="2">
    <source>
        <dbReference type="SMART" id="SM00644"/>
    </source>
</evidence>
<dbReference type="GO" id="GO:0009253">
    <property type="term" value="P:peptidoglycan catabolic process"/>
    <property type="evidence" value="ECO:0007669"/>
    <property type="project" value="InterPro"/>
</dbReference>